<reference evidence="17 18" key="1">
    <citation type="submission" date="2023-03" db="EMBL/GenBank/DDBJ databases">
        <title>Complete genome sequence of Tepidibacter sp. SWIR-1, isolated from a deep-sea hydrothermal vent.</title>
        <authorList>
            <person name="Li X."/>
        </authorList>
    </citation>
    <scope>NUCLEOTIDE SEQUENCE [LARGE SCALE GENOMIC DNA]</scope>
    <source>
        <strain evidence="17 18">SWIR-1</strain>
    </source>
</reference>
<dbReference type="NCBIfam" id="TIGR00963">
    <property type="entry name" value="secA"/>
    <property type="match status" value="1"/>
</dbReference>
<protein>
    <recommendedName>
        <fullName evidence="12 13">Protein translocase subunit SecA</fullName>
        <ecNumber evidence="12">7.4.2.8</ecNumber>
    </recommendedName>
</protein>
<dbReference type="PRINTS" id="PR00906">
    <property type="entry name" value="SECA"/>
</dbReference>
<dbReference type="PANTHER" id="PTHR30612:SF0">
    <property type="entry name" value="CHLOROPLAST PROTEIN-TRANSPORTING ATPASE"/>
    <property type="match status" value="1"/>
</dbReference>
<dbReference type="InterPro" id="IPR000185">
    <property type="entry name" value="SecA"/>
</dbReference>
<evidence type="ECO:0000256" key="1">
    <source>
        <dbReference type="ARBA" id="ARBA00004170"/>
    </source>
</evidence>
<keyword evidence="11 12" id="KW-0472">Membrane</keyword>
<evidence type="ECO:0000256" key="3">
    <source>
        <dbReference type="ARBA" id="ARBA00022448"/>
    </source>
</evidence>
<dbReference type="Gene3D" id="1.10.3060.10">
    <property type="entry name" value="Helical scaffold and wing domains of SecA"/>
    <property type="match status" value="1"/>
</dbReference>
<evidence type="ECO:0000256" key="9">
    <source>
        <dbReference type="ARBA" id="ARBA00022967"/>
    </source>
</evidence>
<dbReference type="SUPFAM" id="SSF81767">
    <property type="entry name" value="Pre-protein crosslinking domain of SecA"/>
    <property type="match status" value="1"/>
</dbReference>
<dbReference type="InterPro" id="IPR036266">
    <property type="entry name" value="SecA_Wing/Scaffold_sf"/>
</dbReference>
<dbReference type="HAMAP" id="MF_01382">
    <property type="entry name" value="SecA"/>
    <property type="match status" value="1"/>
</dbReference>
<evidence type="ECO:0000256" key="2">
    <source>
        <dbReference type="ARBA" id="ARBA00007650"/>
    </source>
</evidence>
<evidence type="ECO:0000259" key="14">
    <source>
        <dbReference type="PROSITE" id="PS51192"/>
    </source>
</evidence>
<feature type="binding site" evidence="12">
    <location>
        <position position="85"/>
    </location>
    <ligand>
        <name>ATP</name>
        <dbReference type="ChEBI" id="CHEBI:30616"/>
    </ligand>
</feature>
<dbReference type="PROSITE" id="PS51194">
    <property type="entry name" value="HELICASE_CTER"/>
    <property type="match status" value="1"/>
</dbReference>
<dbReference type="InterPro" id="IPR044722">
    <property type="entry name" value="SecA_SF2_C"/>
</dbReference>
<dbReference type="InterPro" id="IPR014018">
    <property type="entry name" value="SecA_motor_DEAD"/>
</dbReference>
<dbReference type="NCBIfam" id="NF006630">
    <property type="entry name" value="PRK09200.1"/>
    <property type="match status" value="1"/>
</dbReference>
<evidence type="ECO:0000256" key="12">
    <source>
        <dbReference type="HAMAP-Rule" id="MF_01382"/>
    </source>
</evidence>
<evidence type="ECO:0000259" key="16">
    <source>
        <dbReference type="PROSITE" id="PS51196"/>
    </source>
</evidence>
<keyword evidence="10 12" id="KW-0811">Translocation</keyword>
<dbReference type="InterPro" id="IPR001650">
    <property type="entry name" value="Helicase_C-like"/>
</dbReference>
<evidence type="ECO:0000259" key="15">
    <source>
        <dbReference type="PROSITE" id="PS51194"/>
    </source>
</evidence>
<feature type="binding site" evidence="12">
    <location>
        <position position="491"/>
    </location>
    <ligand>
        <name>ATP</name>
        <dbReference type="ChEBI" id="CHEBI:30616"/>
    </ligand>
</feature>
<evidence type="ECO:0000256" key="7">
    <source>
        <dbReference type="ARBA" id="ARBA00022840"/>
    </source>
</evidence>
<dbReference type="SMART" id="SM00958">
    <property type="entry name" value="SecA_PP_bind"/>
    <property type="match status" value="1"/>
</dbReference>
<dbReference type="PANTHER" id="PTHR30612">
    <property type="entry name" value="SECA INNER MEMBRANE COMPONENT OF SEC PROTEIN SECRETION SYSTEM"/>
    <property type="match status" value="1"/>
</dbReference>
<keyword evidence="3 12" id="KW-0813">Transport</keyword>
<dbReference type="InterPro" id="IPR011130">
    <property type="entry name" value="SecA_preprotein_X-link_dom"/>
</dbReference>
<accession>A0ABY8EFI5</accession>
<keyword evidence="4 12" id="KW-1003">Cell membrane</keyword>
<sequence>MADLFGGILNSHDKKIKQLEKRANKIIGLEDKYKNLSDDELRLKTIEFKNRLQSGNTMDSILDEAFAVVREASFRVLGMKHYAVQIMGGIALHEGNVGEMKTGEGKTLVATLPAYLNGLTGKGVFVITVNDYLASRDREEMGQVHEFLGLSVGLIKRGMMPKDRKEAYSCDVIYGTNSEFGFDYLRDNMATVKEQVVQTRRNFAIIDEVDSILIDEARTPLIISGDSYRPSEYYITVDRFVKSLDKEDYEKDNEKRTINLSETGIDKAEKIFGLKNFADTNNTELIHHIRQSLYASHMFAKDKDYVIKDGEIVLVDRFTGRLMPGRTLSNGLHQAIEAKENVEISKENRTMGMITYQNYFKMFAKIAGMTGTAYTDRKELKSTYGVDVLCIPTNKPIKRVDNNDLVFVTKKAKLDAIFKEIEKRHAVGQPILIGTTYIDESEELSKLLKKKNIKHNILNAKQDEGEADIIGNAGQMGAITIATNMAGRGTDIKLGDGVADIGGLFVLGTERHDSRRIDNQLRGRSGRQGDLGESQFYISLEDSLFDKVKPEVMENIRKIVEKLGLKEDEAIQDKLVSQAIAGVQATVESMTYNIRKSTLEFDQILNKQRETIYNERNKILNGEDMSSFVKDILKDVINDLVQSHTSMSPYPEEWDLKGIQEYLNNQLYFDNKIKFDDLTEQEIENLDKNDIIEDILEEAYKNYEAKEEMMGSTQLRYIERLTLMKSIDEKWVDHLDTVEQMRQGINFQYVGGQSPVRIFNQEAFRMFDDMLSEVKSLTVKSLFVLTGLKTQMDKEEVIREEEKAAKIGELEDKYKINRKHLPRIPANQPKISLNIDINATQDVEADVILCYMDNGFEQKLEGHDKKIIINGVVKIELDKDENKDENKDWTIGWHQLKVIVSGQESMRIDFVVTEPEHIDDKNMFNDIRFFSNKLSNLNFEFKVPGCNEDKLSCSLMYSRDERTKMSFDVPVKDQAIKVKLPRPSNGWRDGFHELKLGLGENSVFPFVIVDSYDELEEKIDVHFDFEINEDEEALMHGQLINIDEKNVIDNIQMKINKSGTVKVTFEKKKDKWSKGRYEFRLFAMNKVILTKHFIID</sequence>
<feature type="domain" description="Helicase C-terminal" evidence="15">
    <location>
        <begin position="413"/>
        <end position="571"/>
    </location>
</feature>
<dbReference type="Pfam" id="PF01043">
    <property type="entry name" value="SecA_PP_bind"/>
    <property type="match status" value="1"/>
</dbReference>
<comment type="subcellular location">
    <subcellularLocation>
        <location evidence="12">Cell membrane</location>
        <topology evidence="12">Peripheral membrane protein</topology>
        <orientation evidence="12">Cytoplasmic side</orientation>
    </subcellularLocation>
    <subcellularLocation>
        <location evidence="12">Cytoplasm</location>
    </subcellularLocation>
    <subcellularLocation>
        <location evidence="1">Membrane</location>
        <topology evidence="1">Peripheral membrane protein</topology>
    </subcellularLocation>
    <text evidence="12">Distribution is 50-50.</text>
</comment>
<dbReference type="InterPro" id="IPR011115">
    <property type="entry name" value="SecA_DEAD"/>
</dbReference>
<dbReference type="SMART" id="SM00957">
    <property type="entry name" value="SecA_DEAD"/>
    <property type="match status" value="1"/>
</dbReference>
<evidence type="ECO:0000256" key="4">
    <source>
        <dbReference type="ARBA" id="ARBA00022475"/>
    </source>
</evidence>
<keyword evidence="5 12" id="KW-0963">Cytoplasm</keyword>
<dbReference type="SUPFAM" id="SSF52540">
    <property type="entry name" value="P-loop containing nucleoside triphosphate hydrolases"/>
    <property type="match status" value="2"/>
</dbReference>
<dbReference type="Pfam" id="PF07517">
    <property type="entry name" value="SecA_DEAD"/>
    <property type="match status" value="1"/>
</dbReference>
<evidence type="ECO:0000313" key="18">
    <source>
        <dbReference type="Proteomes" id="UP001222800"/>
    </source>
</evidence>
<dbReference type="InterPro" id="IPR036670">
    <property type="entry name" value="SecA_X-link_sf"/>
</dbReference>
<evidence type="ECO:0000256" key="6">
    <source>
        <dbReference type="ARBA" id="ARBA00022741"/>
    </source>
</evidence>
<proteinExistence type="inferred from homology"/>
<feature type="binding site" evidence="12">
    <location>
        <begin position="103"/>
        <end position="107"/>
    </location>
    <ligand>
        <name>ATP</name>
        <dbReference type="ChEBI" id="CHEBI:30616"/>
    </ligand>
</feature>
<organism evidence="17 18">
    <name type="scientific">Tepidibacter hydrothermalis</name>
    <dbReference type="NCBI Taxonomy" id="3036126"/>
    <lineage>
        <taxon>Bacteria</taxon>
        <taxon>Bacillati</taxon>
        <taxon>Bacillota</taxon>
        <taxon>Clostridia</taxon>
        <taxon>Peptostreptococcales</taxon>
        <taxon>Peptostreptococcaceae</taxon>
        <taxon>Tepidibacter</taxon>
    </lineage>
</organism>
<dbReference type="EC" id="7.4.2.8" evidence="12"/>
<dbReference type="PROSITE" id="PS01312">
    <property type="entry name" value="SECA"/>
    <property type="match status" value="1"/>
</dbReference>
<comment type="subunit">
    <text evidence="12">Monomer and homodimer. Part of the essential Sec protein translocation apparatus which comprises SecA, SecYEG and auxiliary proteins SecDF. Other proteins may also be involved.</text>
</comment>
<comment type="similarity">
    <text evidence="2 12 13">Belongs to the SecA family.</text>
</comment>
<evidence type="ECO:0000256" key="11">
    <source>
        <dbReference type="ARBA" id="ARBA00023136"/>
    </source>
</evidence>
<feature type="domain" description="SecA family profile" evidence="16">
    <location>
        <begin position="1"/>
        <end position="572"/>
    </location>
</feature>
<dbReference type="PROSITE" id="PS51192">
    <property type="entry name" value="HELICASE_ATP_BIND_1"/>
    <property type="match status" value="1"/>
</dbReference>
<keyword evidence="6 12" id="KW-0547">Nucleotide-binding</keyword>
<evidence type="ECO:0000256" key="5">
    <source>
        <dbReference type="ARBA" id="ARBA00022490"/>
    </source>
</evidence>
<dbReference type="InterPro" id="IPR027417">
    <property type="entry name" value="P-loop_NTPase"/>
</dbReference>
<dbReference type="RefSeq" id="WP_277732481.1">
    <property type="nucleotide sequence ID" value="NZ_CP120733.1"/>
</dbReference>
<keyword evidence="18" id="KW-1185">Reference proteome</keyword>
<dbReference type="InterPro" id="IPR020937">
    <property type="entry name" value="SecA_CS"/>
</dbReference>
<dbReference type="SUPFAM" id="SSF81886">
    <property type="entry name" value="Helical scaffold and wing domains of SecA"/>
    <property type="match status" value="1"/>
</dbReference>
<gene>
    <name evidence="12 17" type="primary">secA</name>
    <name evidence="17" type="ORF">P4S50_00140</name>
</gene>
<dbReference type="Pfam" id="PF07516">
    <property type="entry name" value="SecA_SW"/>
    <property type="match status" value="1"/>
</dbReference>
<feature type="domain" description="Helicase ATP-binding" evidence="14">
    <location>
        <begin position="87"/>
        <end position="282"/>
    </location>
</feature>
<evidence type="ECO:0000256" key="10">
    <source>
        <dbReference type="ARBA" id="ARBA00023010"/>
    </source>
</evidence>
<evidence type="ECO:0000256" key="8">
    <source>
        <dbReference type="ARBA" id="ARBA00022927"/>
    </source>
</evidence>
<comment type="catalytic activity">
    <reaction evidence="12">
        <text>ATP + H2O + cellular proteinSide 1 = ADP + phosphate + cellular proteinSide 2.</text>
        <dbReference type="EC" id="7.4.2.8"/>
    </reaction>
</comment>
<dbReference type="EMBL" id="CP120733">
    <property type="protein sequence ID" value="WFD10514.1"/>
    <property type="molecule type" value="Genomic_DNA"/>
</dbReference>
<evidence type="ECO:0000256" key="13">
    <source>
        <dbReference type="RuleBase" id="RU003874"/>
    </source>
</evidence>
<dbReference type="InterPro" id="IPR011116">
    <property type="entry name" value="SecA_Wing/Scaffold"/>
</dbReference>
<comment type="function">
    <text evidence="12">Part of the Sec protein translocase complex. Interacts with the SecYEG preprotein conducting channel. Has a central role in coupling the hydrolysis of ATP to the transfer of proteins into and across the cell membrane, serving as an ATP-driven molecular motor driving the stepwise translocation of polypeptide chains across the membrane.</text>
</comment>
<dbReference type="Proteomes" id="UP001222800">
    <property type="component" value="Chromosome"/>
</dbReference>
<name>A0ABY8EFI5_9FIRM</name>
<keyword evidence="7 12" id="KW-0067">ATP-binding</keyword>
<dbReference type="Gene3D" id="3.90.1440.10">
    <property type="entry name" value="SecA, preprotein cross-linking domain"/>
    <property type="match status" value="1"/>
</dbReference>
<dbReference type="CDD" id="cd18803">
    <property type="entry name" value="SF2_C_secA"/>
    <property type="match status" value="1"/>
</dbReference>
<evidence type="ECO:0000313" key="17">
    <source>
        <dbReference type="EMBL" id="WFD10514.1"/>
    </source>
</evidence>
<keyword evidence="9 12" id="KW-1278">Translocase</keyword>
<dbReference type="Gene3D" id="3.40.50.300">
    <property type="entry name" value="P-loop containing nucleotide triphosphate hydrolases"/>
    <property type="match status" value="3"/>
</dbReference>
<dbReference type="InterPro" id="IPR014001">
    <property type="entry name" value="Helicase_ATP-bd"/>
</dbReference>
<dbReference type="PROSITE" id="PS51196">
    <property type="entry name" value="SECA_MOTOR_DEAD"/>
    <property type="match status" value="1"/>
</dbReference>
<keyword evidence="8 12" id="KW-0653">Protein transport</keyword>
<dbReference type="CDD" id="cd17928">
    <property type="entry name" value="DEXDc_SecA"/>
    <property type="match status" value="1"/>
</dbReference>
<dbReference type="Pfam" id="PF21090">
    <property type="entry name" value="P-loop_SecA"/>
    <property type="match status" value="2"/>
</dbReference>